<name>A0A382LEN4_9ZZZZ</name>
<dbReference type="AntiFam" id="ANF00029">
    <property type="entry name" value="Antisense to 16S rRNA"/>
</dbReference>
<organism evidence="1">
    <name type="scientific">marine metagenome</name>
    <dbReference type="NCBI Taxonomy" id="408172"/>
    <lineage>
        <taxon>unclassified sequences</taxon>
        <taxon>metagenomes</taxon>
        <taxon>ecological metagenomes</taxon>
    </lineage>
</organism>
<feature type="non-terminal residue" evidence="1">
    <location>
        <position position="1"/>
    </location>
</feature>
<gene>
    <name evidence="1" type="ORF">METZ01_LOCUS287983</name>
</gene>
<dbReference type="AlphaFoldDB" id="A0A382LEN4"/>
<protein>
    <submittedName>
        <fullName evidence="1">Uncharacterized protein</fullName>
    </submittedName>
</protein>
<dbReference type="EMBL" id="UINC01086554">
    <property type="protein sequence ID" value="SVC35129.1"/>
    <property type="molecule type" value="Genomic_DNA"/>
</dbReference>
<evidence type="ECO:0000313" key="1">
    <source>
        <dbReference type="EMBL" id="SVC35129.1"/>
    </source>
</evidence>
<proteinExistence type="predicted"/>
<accession>A0A382LEN4</accession>
<reference evidence="1" key="1">
    <citation type="submission" date="2018-05" db="EMBL/GenBank/DDBJ databases">
        <authorList>
            <person name="Lanie J.A."/>
            <person name="Ng W.-L."/>
            <person name="Kazmierczak K.M."/>
            <person name="Andrzejewski T.M."/>
            <person name="Davidsen T.M."/>
            <person name="Wayne K.J."/>
            <person name="Tettelin H."/>
            <person name="Glass J.I."/>
            <person name="Rusch D."/>
            <person name="Podicherti R."/>
            <person name="Tsui H.-C.T."/>
            <person name="Winkler M.E."/>
        </authorList>
    </citation>
    <scope>NUCLEOTIDE SEQUENCE</scope>
</reference>
<sequence>EVIQPHLPVRLPCYDFTPVISPTFGVLLHKGWSNDFGHGQLPWCDGRCVQGPGTYSPQYADLRLLAIPTSRRRVAAYDLN</sequence>